<evidence type="ECO:0000313" key="2">
    <source>
        <dbReference type="EMBL" id="KAK0166691.1"/>
    </source>
</evidence>
<reference evidence="2" key="1">
    <citation type="journal article" date="2023" name="bioRxiv">
        <title>Scaffold-level genome assemblies of two parasitoid biocontrol wasps reveal the parthenogenesis mechanism and an associated novel virus.</title>
        <authorList>
            <person name="Inwood S."/>
            <person name="Skelly J."/>
            <person name="Guhlin J."/>
            <person name="Harrop T."/>
            <person name="Goldson S."/>
            <person name="Dearden P."/>
        </authorList>
    </citation>
    <scope>NUCLEOTIDE SEQUENCE</scope>
    <source>
        <strain evidence="2">Lincoln</strain>
        <tissue evidence="2">Whole body</tissue>
    </source>
</reference>
<accession>A0AA39KME8</accession>
<feature type="compositionally biased region" description="Basic and acidic residues" evidence="1">
    <location>
        <begin position="184"/>
        <end position="196"/>
    </location>
</feature>
<proteinExistence type="predicted"/>
<organism evidence="2 3">
    <name type="scientific">Microctonus hyperodae</name>
    <name type="common">Parasitoid wasp</name>
    <dbReference type="NCBI Taxonomy" id="165561"/>
    <lineage>
        <taxon>Eukaryota</taxon>
        <taxon>Metazoa</taxon>
        <taxon>Ecdysozoa</taxon>
        <taxon>Arthropoda</taxon>
        <taxon>Hexapoda</taxon>
        <taxon>Insecta</taxon>
        <taxon>Pterygota</taxon>
        <taxon>Neoptera</taxon>
        <taxon>Endopterygota</taxon>
        <taxon>Hymenoptera</taxon>
        <taxon>Apocrita</taxon>
        <taxon>Ichneumonoidea</taxon>
        <taxon>Braconidae</taxon>
        <taxon>Euphorinae</taxon>
        <taxon>Microctonus</taxon>
    </lineage>
</organism>
<feature type="region of interest" description="Disordered" evidence="1">
    <location>
        <begin position="1"/>
        <end position="196"/>
    </location>
</feature>
<name>A0AA39KME8_MICHY</name>
<dbReference type="AlphaFoldDB" id="A0AA39KME8"/>
<dbReference type="Proteomes" id="UP001168972">
    <property type="component" value="Unassembled WGS sequence"/>
</dbReference>
<keyword evidence="3" id="KW-1185">Reference proteome</keyword>
<feature type="compositionally biased region" description="Low complexity" evidence="1">
    <location>
        <begin position="160"/>
        <end position="179"/>
    </location>
</feature>
<sequence>MLEIGRSASQVIQPSGRAPNISDIGRKGSIDSSSSLAIIPPASTNTLRRLHSYPSSSDTDTSPPIARIQVSDGTIQPQKPPVPERNAELLQLATARRVPPPPPPRTSSRSPLASPTSPQLPPRNPTGTLRRGRNNSKDCGKPPMALPPNANNDDQPQKPLAANNILSASNSSSCESINSQEGMQNKKDRQEQLEQRHQELLRKQKALQEQYARLQQLQRNASGVTTVPPAPPDLLKKTGSESNLLAKMGLGMSAANSGSLTSLATVKNNNETQQSITTDGQLHNVNATLIIGNQTANSKIYETDIL</sequence>
<reference evidence="2" key="2">
    <citation type="submission" date="2023-03" db="EMBL/GenBank/DDBJ databases">
        <authorList>
            <person name="Inwood S.N."/>
            <person name="Skelly J.G."/>
            <person name="Guhlin J."/>
            <person name="Harrop T.W.R."/>
            <person name="Goldson S.G."/>
            <person name="Dearden P.K."/>
        </authorList>
    </citation>
    <scope>NUCLEOTIDE SEQUENCE</scope>
    <source>
        <strain evidence="2">Lincoln</strain>
        <tissue evidence="2">Whole body</tissue>
    </source>
</reference>
<comment type="caution">
    <text evidence="2">The sequence shown here is derived from an EMBL/GenBank/DDBJ whole genome shotgun (WGS) entry which is preliminary data.</text>
</comment>
<feature type="compositionally biased region" description="Low complexity" evidence="1">
    <location>
        <begin position="30"/>
        <end position="43"/>
    </location>
</feature>
<feature type="compositionally biased region" description="Low complexity" evidence="1">
    <location>
        <begin position="106"/>
        <end position="117"/>
    </location>
</feature>
<protein>
    <submittedName>
        <fullName evidence="2">Uncharacterized protein</fullName>
    </submittedName>
</protein>
<evidence type="ECO:0000313" key="3">
    <source>
        <dbReference type="Proteomes" id="UP001168972"/>
    </source>
</evidence>
<dbReference type="EMBL" id="JAQQBR010001832">
    <property type="protein sequence ID" value="KAK0166691.1"/>
    <property type="molecule type" value="Genomic_DNA"/>
</dbReference>
<evidence type="ECO:0000256" key="1">
    <source>
        <dbReference type="SAM" id="MobiDB-lite"/>
    </source>
</evidence>
<dbReference type="CDD" id="cd14686">
    <property type="entry name" value="bZIP"/>
    <property type="match status" value="1"/>
</dbReference>
<gene>
    <name evidence="2" type="ORF">PV327_004182</name>
</gene>
<feature type="compositionally biased region" description="Low complexity" evidence="1">
    <location>
        <begin position="54"/>
        <end position="64"/>
    </location>
</feature>